<organism evidence="2 3">
    <name type="scientific">Oxynema aestuarii AP17</name>
    <dbReference type="NCBI Taxonomy" id="2064643"/>
    <lineage>
        <taxon>Bacteria</taxon>
        <taxon>Bacillati</taxon>
        <taxon>Cyanobacteriota</taxon>
        <taxon>Cyanophyceae</taxon>
        <taxon>Oscillatoriophycideae</taxon>
        <taxon>Oscillatoriales</taxon>
        <taxon>Oscillatoriaceae</taxon>
        <taxon>Oxynema</taxon>
        <taxon>Oxynema aestuarii</taxon>
    </lineage>
</organism>
<dbReference type="AlphaFoldDB" id="A0A6H1TUE7"/>
<accession>A0A6H1TUE7</accession>
<sequence length="527" mass="57172">MSSGRYQSRVFNFLHGKTRKMAQQWEKTSRQLKEIAQVGVHLLLVPVYAVYQATRTVGKRLKGRPAAGVGAKTLGTGETRPATSAPPEAGSDAILAREGDTPIARVLMSVEAIAPEDSATDPGAIVKVREVHPIAKIRAVPQAIARWFDGKIAPFAARLWRGSTRGQLKIIGVASDLATRSLVLVGENYRILGILTPQQQQILRDRIDWELQGGDRPPLFGGTAPRPLGSKMATPAIQGSSRGIQPQWGSFLKGGSIVTRSPQIRPSEAIEAATAIAIGETLPLAGPLMKLDRAIARVEKTAVPAIAWVQDLAVALVSDPYEFPQSPIAPGEPTATILRIQALIEAAIDYFFGSREPSLTGEIEEDDALERRSPRGTLAGDRAVPKPARTHRLPQPLSVDLGLFRQGQWVGETIAAAPKPTMAKVSASGERALKRVKAQVAKRDRAIASATAAIQAATTSPTIATASPSGQTPEFHPDWIEACVTQVEYVKHPLERVLEWVDRAMLYLEEKAIALWQWLHVQLDRYR</sequence>
<dbReference type="RefSeq" id="WP_168567727.1">
    <property type="nucleotide sequence ID" value="NZ_CP051167.1"/>
</dbReference>
<evidence type="ECO:0000313" key="3">
    <source>
        <dbReference type="Proteomes" id="UP000500857"/>
    </source>
</evidence>
<evidence type="ECO:0000313" key="2">
    <source>
        <dbReference type="EMBL" id="QIZ69570.1"/>
    </source>
</evidence>
<name>A0A6H1TUE7_9CYAN</name>
<evidence type="ECO:0000256" key="1">
    <source>
        <dbReference type="SAM" id="MobiDB-lite"/>
    </source>
</evidence>
<protein>
    <submittedName>
        <fullName evidence="2">Uncharacterized protein</fullName>
    </submittedName>
</protein>
<feature type="region of interest" description="Disordered" evidence="1">
    <location>
        <begin position="361"/>
        <end position="393"/>
    </location>
</feature>
<gene>
    <name evidence="2" type="ORF">HCG48_02360</name>
</gene>
<dbReference type="KEGG" id="oxy:HCG48_02360"/>
<dbReference type="Proteomes" id="UP000500857">
    <property type="component" value="Chromosome"/>
</dbReference>
<dbReference type="EMBL" id="CP051167">
    <property type="protein sequence ID" value="QIZ69570.1"/>
    <property type="molecule type" value="Genomic_DNA"/>
</dbReference>
<keyword evidence="3" id="KW-1185">Reference proteome</keyword>
<proteinExistence type="predicted"/>
<reference evidence="2 3" key="1">
    <citation type="submission" date="2020-04" db="EMBL/GenBank/DDBJ databases">
        <authorList>
            <person name="Basu S."/>
            <person name="Maruthanayagam V."/>
            <person name="Chakraborty S."/>
            <person name="Pramanik A."/>
            <person name="Mukherjee J."/>
            <person name="Brink B."/>
        </authorList>
    </citation>
    <scope>NUCLEOTIDE SEQUENCE [LARGE SCALE GENOMIC DNA]</scope>
    <source>
        <strain evidence="2 3">AP17</strain>
    </source>
</reference>
<feature type="region of interest" description="Disordered" evidence="1">
    <location>
        <begin position="64"/>
        <end position="92"/>
    </location>
</feature>